<evidence type="ECO:0000313" key="2">
    <source>
        <dbReference type="Proteomes" id="UP001434883"/>
    </source>
</evidence>
<dbReference type="Proteomes" id="UP001434883">
    <property type="component" value="Unassembled WGS sequence"/>
</dbReference>
<protein>
    <submittedName>
        <fullName evidence="1">Uncharacterized protein</fullName>
    </submittedName>
</protein>
<evidence type="ECO:0000313" key="1">
    <source>
        <dbReference type="EMBL" id="MEQ2209704.1"/>
    </source>
</evidence>
<proteinExistence type="predicted"/>
<reference evidence="1 2" key="1">
    <citation type="submission" date="2021-06" db="EMBL/GenBank/DDBJ databases">
        <authorList>
            <person name="Palmer J.M."/>
        </authorList>
    </citation>
    <scope>NUCLEOTIDE SEQUENCE [LARGE SCALE GENOMIC DNA]</scope>
    <source>
        <strain evidence="1 2">XC_2019</strain>
        <tissue evidence="1">Muscle</tissue>
    </source>
</reference>
<dbReference type="EMBL" id="JAHRIN010051709">
    <property type="protein sequence ID" value="MEQ2209704.1"/>
    <property type="molecule type" value="Genomic_DNA"/>
</dbReference>
<accession>A0ABV0RNB2</accession>
<keyword evidence="2" id="KW-1185">Reference proteome</keyword>
<gene>
    <name evidence="1" type="ORF">XENOCAPTIV_002891</name>
</gene>
<comment type="caution">
    <text evidence="1">The sequence shown here is derived from an EMBL/GenBank/DDBJ whole genome shotgun (WGS) entry which is preliminary data.</text>
</comment>
<name>A0ABV0RNB2_9TELE</name>
<organism evidence="1 2">
    <name type="scientific">Xenoophorus captivus</name>
    <dbReference type="NCBI Taxonomy" id="1517983"/>
    <lineage>
        <taxon>Eukaryota</taxon>
        <taxon>Metazoa</taxon>
        <taxon>Chordata</taxon>
        <taxon>Craniata</taxon>
        <taxon>Vertebrata</taxon>
        <taxon>Euteleostomi</taxon>
        <taxon>Actinopterygii</taxon>
        <taxon>Neopterygii</taxon>
        <taxon>Teleostei</taxon>
        <taxon>Neoteleostei</taxon>
        <taxon>Acanthomorphata</taxon>
        <taxon>Ovalentaria</taxon>
        <taxon>Atherinomorphae</taxon>
        <taxon>Cyprinodontiformes</taxon>
        <taxon>Goodeidae</taxon>
        <taxon>Xenoophorus</taxon>
    </lineage>
</organism>
<sequence>NKADMFNTDLRIIQRKKNNAVMDENTLHKKSREISTSQQLYRKPGEVYVAAILRRETGKENNLNEQVNCGFGFKFL</sequence>
<feature type="non-terminal residue" evidence="1">
    <location>
        <position position="1"/>
    </location>
</feature>